<dbReference type="GO" id="GO:0006952">
    <property type="term" value="P:defense response"/>
    <property type="evidence" value="ECO:0007669"/>
    <property type="project" value="UniProtKB-KW"/>
</dbReference>
<feature type="domain" description="NB-ARC" evidence="3">
    <location>
        <begin position="1"/>
        <end position="145"/>
    </location>
</feature>
<evidence type="ECO:0000313" key="5">
    <source>
        <dbReference type="Proteomes" id="UP001630127"/>
    </source>
</evidence>
<name>A0ABD2YK01_9GENT</name>
<evidence type="ECO:0000256" key="2">
    <source>
        <dbReference type="ARBA" id="ARBA00022821"/>
    </source>
</evidence>
<dbReference type="EMBL" id="JBJUIK010000013">
    <property type="protein sequence ID" value="KAL3507719.1"/>
    <property type="molecule type" value="Genomic_DNA"/>
</dbReference>
<evidence type="ECO:0000256" key="1">
    <source>
        <dbReference type="ARBA" id="ARBA00022614"/>
    </source>
</evidence>
<gene>
    <name evidence="4" type="ORF">ACH5RR_033101</name>
</gene>
<dbReference type="Pfam" id="PF00931">
    <property type="entry name" value="NB-ARC"/>
    <property type="match status" value="1"/>
</dbReference>
<sequence length="264" mass="30524">MGGLGKTTLARKIYNHVDVQRAFKAFALFSVTQQYSTRSAFRDVLKQLLPEQRKDSVERMEERELVVKLYKFQKETKCLVVLDYLWELEDWKCFSPAFPFAVANSKILITTRNQKLAEVEFAYALKFLNEDEGWELLQRRAFAKRYAKDSENDSKLEAIGREIVRKCGKLPLAISVLGGVLSQKNSLHEWETMNKDVDSYLRMSEGTKEGYGAVMQVKVLHHVASSFNGIYRMINKENILDMHGPFISYEPVKVVTHLLQVFKL</sequence>
<dbReference type="Gene3D" id="3.40.50.300">
    <property type="entry name" value="P-loop containing nucleotide triphosphate hydrolases"/>
    <property type="match status" value="1"/>
</dbReference>
<dbReference type="Gene3D" id="1.10.8.430">
    <property type="entry name" value="Helical domain of apoptotic protease-activating factors"/>
    <property type="match status" value="1"/>
</dbReference>
<dbReference type="SUPFAM" id="SSF52540">
    <property type="entry name" value="P-loop containing nucleoside triphosphate hydrolases"/>
    <property type="match status" value="1"/>
</dbReference>
<organism evidence="4 5">
    <name type="scientific">Cinchona calisaya</name>
    <dbReference type="NCBI Taxonomy" id="153742"/>
    <lineage>
        <taxon>Eukaryota</taxon>
        <taxon>Viridiplantae</taxon>
        <taxon>Streptophyta</taxon>
        <taxon>Embryophyta</taxon>
        <taxon>Tracheophyta</taxon>
        <taxon>Spermatophyta</taxon>
        <taxon>Magnoliopsida</taxon>
        <taxon>eudicotyledons</taxon>
        <taxon>Gunneridae</taxon>
        <taxon>Pentapetalae</taxon>
        <taxon>asterids</taxon>
        <taxon>lamiids</taxon>
        <taxon>Gentianales</taxon>
        <taxon>Rubiaceae</taxon>
        <taxon>Cinchonoideae</taxon>
        <taxon>Cinchoneae</taxon>
        <taxon>Cinchona</taxon>
    </lineage>
</organism>
<accession>A0ABD2YK01</accession>
<keyword evidence="5" id="KW-1185">Reference proteome</keyword>
<dbReference type="InterPro" id="IPR042197">
    <property type="entry name" value="Apaf_helical"/>
</dbReference>
<evidence type="ECO:0000259" key="3">
    <source>
        <dbReference type="Pfam" id="PF00931"/>
    </source>
</evidence>
<dbReference type="PANTHER" id="PTHR36766">
    <property type="entry name" value="PLANT BROAD-SPECTRUM MILDEW RESISTANCE PROTEIN RPW8"/>
    <property type="match status" value="1"/>
</dbReference>
<proteinExistence type="predicted"/>
<evidence type="ECO:0000313" key="4">
    <source>
        <dbReference type="EMBL" id="KAL3507719.1"/>
    </source>
</evidence>
<comment type="caution">
    <text evidence="4">The sequence shown here is derived from an EMBL/GenBank/DDBJ whole genome shotgun (WGS) entry which is preliminary data.</text>
</comment>
<dbReference type="InterPro" id="IPR002182">
    <property type="entry name" value="NB-ARC"/>
</dbReference>
<dbReference type="PANTHER" id="PTHR36766:SF64">
    <property type="entry name" value="OS12G0206100 PROTEIN"/>
    <property type="match status" value="1"/>
</dbReference>
<protein>
    <recommendedName>
        <fullName evidence="3">NB-ARC domain-containing protein</fullName>
    </recommendedName>
</protein>
<reference evidence="4 5" key="1">
    <citation type="submission" date="2024-11" db="EMBL/GenBank/DDBJ databases">
        <title>A near-complete genome assembly of Cinchona calisaya.</title>
        <authorList>
            <person name="Lian D.C."/>
            <person name="Zhao X.W."/>
            <person name="Wei L."/>
        </authorList>
    </citation>
    <scope>NUCLEOTIDE SEQUENCE [LARGE SCALE GENOMIC DNA]</scope>
    <source>
        <tissue evidence="4">Nenye</tissue>
    </source>
</reference>
<keyword evidence="2" id="KW-0611">Plant defense</keyword>
<dbReference type="Proteomes" id="UP001630127">
    <property type="component" value="Unassembled WGS sequence"/>
</dbReference>
<dbReference type="InterPro" id="IPR027417">
    <property type="entry name" value="P-loop_NTPase"/>
</dbReference>
<dbReference type="AlphaFoldDB" id="A0ABD2YK01"/>
<keyword evidence="1" id="KW-0433">Leucine-rich repeat</keyword>